<dbReference type="CDD" id="cd19933">
    <property type="entry name" value="REC_ETR-like"/>
    <property type="match status" value="1"/>
</dbReference>
<dbReference type="Pfam" id="PF25487">
    <property type="entry name" value="ETR1_N"/>
    <property type="match status" value="1"/>
</dbReference>
<keyword evidence="10" id="KW-0547">Nucleotide-binding</keyword>
<dbReference type="InterPro" id="IPR036890">
    <property type="entry name" value="HATPase_C_sf"/>
</dbReference>
<dbReference type="SMART" id="SM00448">
    <property type="entry name" value="REC"/>
    <property type="match status" value="1"/>
</dbReference>
<keyword evidence="8 22" id="KW-0812">Transmembrane</keyword>
<dbReference type="Pfam" id="PF00072">
    <property type="entry name" value="Response_reg"/>
    <property type="match status" value="1"/>
</dbReference>
<evidence type="ECO:0000259" key="24">
    <source>
        <dbReference type="PROSITE" id="PS50110"/>
    </source>
</evidence>
<evidence type="ECO:0000313" key="26">
    <source>
        <dbReference type="Proteomes" id="UP000001514"/>
    </source>
</evidence>
<proteinExistence type="inferred from homology"/>
<dbReference type="InterPro" id="IPR036097">
    <property type="entry name" value="HisK_dim/P_sf"/>
</dbReference>
<dbReference type="SMART" id="SM00065">
    <property type="entry name" value="GAF"/>
    <property type="match status" value="1"/>
</dbReference>
<protein>
    <recommendedName>
        <fullName evidence="5">histidine kinase</fullName>
        <ecNumber evidence="5">2.7.13.3</ecNumber>
    </recommendedName>
</protein>
<dbReference type="CDD" id="cd00082">
    <property type="entry name" value="HisKA"/>
    <property type="match status" value="1"/>
</dbReference>
<evidence type="ECO:0000256" key="14">
    <source>
        <dbReference type="ARBA" id="ARBA00022840"/>
    </source>
</evidence>
<dbReference type="PROSITE" id="PS50110">
    <property type="entry name" value="RESPONSE_REGULATORY"/>
    <property type="match status" value="1"/>
</dbReference>
<feature type="transmembrane region" description="Helical" evidence="22">
    <location>
        <begin position="37"/>
        <end position="55"/>
    </location>
</feature>
<evidence type="ECO:0000256" key="18">
    <source>
        <dbReference type="ARBA" id="ARBA00023136"/>
    </source>
</evidence>
<dbReference type="InterPro" id="IPR001789">
    <property type="entry name" value="Sig_transdc_resp-reg_receiver"/>
</dbReference>
<dbReference type="SUPFAM" id="SSF55781">
    <property type="entry name" value="GAF domain-like"/>
    <property type="match status" value="1"/>
</dbReference>
<dbReference type="SUPFAM" id="SSF47384">
    <property type="entry name" value="Homodimeric domain of signal transducing histidine kinase"/>
    <property type="match status" value="1"/>
</dbReference>
<evidence type="ECO:0000256" key="10">
    <source>
        <dbReference type="ARBA" id="ARBA00022741"/>
    </source>
</evidence>
<keyword evidence="17" id="KW-0902">Two-component regulatory system</keyword>
<dbReference type="OMA" id="IELREEC"/>
<comment type="subcellular location">
    <subcellularLocation>
        <location evidence="3">Endoplasmic reticulum membrane</location>
        <topology evidence="3">Multi-pass membrane protein</topology>
    </subcellularLocation>
</comment>
<evidence type="ECO:0000256" key="12">
    <source>
        <dbReference type="ARBA" id="ARBA00022777"/>
    </source>
</evidence>
<keyword evidence="16" id="KW-0186">Copper</keyword>
<dbReference type="PROSITE" id="PS50109">
    <property type="entry name" value="HIS_KIN"/>
    <property type="match status" value="1"/>
</dbReference>
<keyword evidence="19" id="KW-1015">Disulfide bond</keyword>
<feature type="transmembrane region" description="Helical" evidence="22">
    <location>
        <begin position="100"/>
        <end position="120"/>
    </location>
</feature>
<evidence type="ECO:0000256" key="2">
    <source>
        <dbReference type="ARBA" id="ARBA00001935"/>
    </source>
</evidence>
<keyword evidence="12" id="KW-0418">Kinase</keyword>
<evidence type="ECO:0000256" key="9">
    <source>
        <dbReference type="ARBA" id="ARBA00022723"/>
    </source>
</evidence>
<dbReference type="CDD" id="cd16922">
    <property type="entry name" value="HATPase_EvgS-ArcB-TorS-like"/>
    <property type="match status" value="1"/>
</dbReference>
<dbReference type="Gene3D" id="3.40.50.2300">
    <property type="match status" value="1"/>
</dbReference>
<evidence type="ECO:0000256" key="11">
    <source>
        <dbReference type="ARBA" id="ARBA00022745"/>
    </source>
</evidence>
<feature type="domain" description="Response regulatory" evidence="24">
    <location>
        <begin position="621"/>
        <end position="740"/>
    </location>
</feature>
<organism evidence="26">
    <name type="scientific">Selaginella moellendorffii</name>
    <name type="common">Spikemoss</name>
    <dbReference type="NCBI Taxonomy" id="88036"/>
    <lineage>
        <taxon>Eukaryota</taxon>
        <taxon>Viridiplantae</taxon>
        <taxon>Streptophyta</taxon>
        <taxon>Embryophyta</taxon>
        <taxon>Tracheophyta</taxon>
        <taxon>Lycopodiopsida</taxon>
        <taxon>Selaginellales</taxon>
        <taxon>Selaginellaceae</taxon>
        <taxon>Selaginella</taxon>
    </lineage>
</organism>
<evidence type="ECO:0000256" key="5">
    <source>
        <dbReference type="ARBA" id="ARBA00012438"/>
    </source>
</evidence>
<keyword evidence="26" id="KW-1185">Reference proteome</keyword>
<keyword evidence="13" id="KW-0256">Endoplasmic reticulum</keyword>
<gene>
    <name evidence="25" type="ORF">SELMODRAFT_84824</name>
</gene>
<name>D8R4B8_SELML</name>
<evidence type="ECO:0000256" key="21">
    <source>
        <dbReference type="PROSITE-ProRule" id="PRU00169"/>
    </source>
</evidence>
<dbReference type="InterPro" id="IPR003018">
    <property type="entry name" value="GAF"/>
</dbReference>
<dbReference type="InParanoid" id="D8R4B8"/>
<dbReference type="Pfam" id="PF01590">
    <property type="entry name" value="GAF"/>
    <property type="match status" value="1"/>
</dbReference>
<dbReference type="Gene3D" id="1.10.287.130">
    <property type="match status" value="1"/>
</dbReference>
<evidence type="ECO:0000256" key="6">
    <source>
        <dbReference type="ARBA" id="ARBA00022553"/>
    </source>
</evidence>
<dbReference type="Gene3D" id="3.30.450.40">
    <property type="match status" value="1"/>
</dbReference>
<dbReference type="InterPro" id="IPR004358">
    <property type="entry name" value="Sig_transdc_His_kin-like_C"/>
</dbReference>
<dbReference type="Gene3D" id="3.30.565.10">
    <property type="entry name" value="Histidine kinase-like ATPase, C-terminal domain"/>
    <property type="match status" value="1"/>
</dbReference>
<evidence type="ECO:0000256" key="17">
    <source>
        <dbReference type="ARBA" id="ARBA00023012"/>
    </source>
</evidence>
<dbReference type="eggNOG" id="KOG0519">
    <property type="taxonomic scope" value="Eukaryota"/>
</dbReference>
<dbReference type="Gramene" id="EFJ33436">
    <property type="protein sequence ID" value="EFJ33436"/>
    <property type="gene ID" value="SELMODRAFT_84824"/>
</dbReference>
<keyword evidence="6 21" id="KW-0597">Phosphoprotein</keyword>
<comment type="similarity">
    <text evidence="4">Belongs to the ethylene receptor family.</text>
</comment>
<dbReference type="SMART" id="SM00387">
    <property type="entry name" value="HATPase_c"/>
    <property type="match status" value="1"/>
</dbReference>
<keyword evidence="9" id="KW-0479">Metal-binding</keyword>
<evidence type="ECO:0000256" key="20">
    <source>
        <dbReference type="ARBA" id="ARBA00023170"/>
    </source>
</evidence>
<dbReference type="PANTHER" id="PTHR24423">
    <property type="entry name" value="TWO-COMPONENT SENSOR HISTIDINE KINASE"/>
    <property type="match status" value="1"/>
</dbReference>
<dbReference type="GO" id="GO:0005783">
    <property type="term" value="C:endoplasmic reticulum"/>
    <property type="evidence" value="ECO:0000318"/>
    <property type="project" value="GO_Central"/>
</dbReference>
<evidence type="ECO:0000256" key="22">
    <source>
        <dbReference type="SAM" id="Phobius"/>
    </source>
</evidence>
<dbReference type="Proteomes" id="UP000001514">
    <property type="component" value="Unassembled WGS sequence"/>
</dbReference>
<dbReference type="PANTHER" id="PTHR24423:SF631">
    <property type="entry name" value="ETHYLENE RECEPTOR"/>
    <property type="match status" value="1"/>
</dbReference>
<dbReference type="InterPro" id="IPR029016">
    <property type="entry name" value="GAF-like_dom_sf"/>
</dbReference>
<dbReference type="InterPro" id="IPR003661">
    <property type="entry name" value="HisK_dim/P_dom"/>
</dbReference>
<dbReference type="HOGENOM" id="CLU_000445_114_48_1"/>
<dbReference type="GO" id="GO:0005789">
    <property type="term" value="C:endoplasmic reticulum membrane"/>
    <property type="evidence" value="ECO:0007669"/>
    <property type="project" value="UniProtKB-SubCell"/>
</dbReference>
<keyword evidence="20" id="KW-0675">Receptor</keyword>
<evidence type="ECO:0000256" key="3">
    <source>
        <dbReference type="ARBA" id="ARBA00004477"/>
    </source>
</evidence>
<dbReference type="PRINTS" id="PR00344">
    <property type="entry name" value="BCTRLSENSOR"/>
</dbReference>
<reference evidence="25 26" key="1">
    <citation type="journal article" date="2011" name="Science">
        <title>The Selaginella genome identifies genetic changes associated with the evolution of vascular plants.</title>
        <authorList>
            <person name="Banks J.A."/>
            <person name="Nishiyama T."/>
            <person name="Hasebe M."/>
            <person name="Bowman J.L."/>
            <person name="Gribskov M."/>
            <person name="dePamphilis C."/>
            <person name="Albert V.A."/>
            <person name="Aono N."/>
            <person name="Aoyama T."/>
            <person name="Ambrose B.A."/>
            <person name="Ashton N.W."/>
            <person name="Axtell M.J."/>
            <person name="Barker E."/>
            <person name="Barker M.S."/>
            <person name="Bennetzen J.L."/>
            <person name="Bonawitz N.D."/>
            <person name="Chapple C."/>
            <person name="Cheng C."/>
            <person name="Correa L.G."/>
            <person name="Dacre M."/>
            <person name="DeBarry J."/>
            <person name="Dreyer I."/>
            <person name="Elias M."/>
            <person name="Engstrom E.M."/>
            <person name="Estelle M."/>
            <person name="Feng L."/>
            <person name="Finet C."/>
            <person name="Floyd S.K."/>
            <person name="Frommer W.B."/>
            <person name="Fujita T."/>
            <person name="Gramzow L."/>
            <person name="Gutensohn M."/>
            <person name="Harholt J."/>
            <person name="Hattori M."/>
            <person name="Heyl A."/>
            <person name="Hirai T."/>
            <person name="Hiwatashi Y."/>
            <person name="Ishikawa M."/>
            <person name="Iwata M."/>
            <person name="Karol K.G."/>
            <person name="Koehler B."/>
            <person name="Kolukisaoglu U."/>
            <person name="Kubo M."/>
            <person name="Kurata T."/>
            <person name="Lalonde S."/>
            <person name="Li K."/>
            <person name="Li Y."/>
            <person name="Litt A."/>
            <person name="Lyons E."/>
            <person name="Manning G."/>
            <person name="Maruyama T."/>
            <person name="Michael T.P."/>
            <person name="Mikami K."/>
            <person name="Miyazaki S."/>
            <person name="Morinaga S."/>
            <person name="Murata T."/>
            <person name="Mueller-Roeber B."/>
            <person name="Nelson D.R."/>
            <person name="Obara M."/>
            <person name="Oguri Y."/>
            <person name="Olmstead R.G."/>
            <person name="Onodera N."/>
            <person name="Petersen B.L."/>
            <person name="Pils B."/>
            <person name="Prigge M."/>
            <person name="Rensing S.A."/>
            <person name="Riano-Pachon D.M."/>
            <person name="Roberts A.W."/>
            <person name="Sato Y."/>
            <person name="Scheller H.V."/>
            <person name="Schulz B."/>
            <person name="Schulz C."/>
            <person name="Shakirov E.V."/>
            <person name="Shibagaki N."/>
            <person name="Shinohara N."/>
            <person name="Shippen D.E."/>
            <person name="Soerensen I."/>
            <person name="Sotooka R."/>
            <person name="Sugimoto N."/>
            <person name="Sugita M."/>
            <person name="Sumikawa N."/>
            <person name="Tanurdzic M."/>
            <person name="Theissen G."/>
            <person name="Ulvskov P."/>
            <person name="Wakazuki S."/>
            <person name="Weng J.K."/>
            <person name="Willats W.W."/>
            <person name="Wipf D."/>
            <person name="Wolf P.G."/>
            <person name="Yang L."/>
            <person name="Zimmer A.D."/>
            <person name="Zhu Q."/>
            <person name="Mitros T."/>
            <person name="Hellsten U."/>
            <person name="Loque D."/>
            <person name="Otillar R."/>
            <person name="Salamov A."/>
            <person name="Schmutz J."/>
            <person name="Shapiro H."/>
            <person name="Lindquist E."/>
            <person name="Lucas S."/>
            <person name="Rokhsar D."/>
            <person name="Grigoriev I.V."/>
        </authorList>
    </citation>
    <scope>NUCLEOTIDE SEQUENCE [LARGE SCALE GENOMIC DNA]</scope>
</reference>
<dbReference type="SMART" id="SM00388">
    <property type="entry name" value="HisKA"/>
    <property type="match status" value="1"/>
</dbReference>
<sequence>MLFFALRELRQTDLTESNGWSHRRHTVLAKWQLGSDFLIAVAYFSIPLELVYFLIKSQVLPFRWVIALFGLFIVLCGITHLLTLWNFYVNSEAAHIGMTIAKVVTATVSCLTAVLLIWVIPELLDVKKREENWADLNLQTAELDVEVGNIKKDQQVLKHVRMLTDEIRSSLDRHKILSTTMIELSHTLELESCNIWMPRASANVLELAHKLGAQDTFAPPEIPLSTSLVDLVFSNNGAVVVPSKALGPLAGAGQTSFNHGSVVAIRIPLLASSGCVSHPDKECYALMVLSFPKNLQKAWGDHELELVEAVADQVAVALSHAAVVEETLKVQDQLIEQNLALQKAKKEAESAVLARNEFLVVMNHEMRTPMHAIIALSSLLLDSGLTSDQQSMVETISKSGSLLSTLINDVLDFSRLEAGSLMLDIQPFKVAKLLDDAERLVSPLAVAKHLPFALKRMGFLPDTVMGDSTRILQVLLNVVGNAIKFTAQGHVHLTVFASKAPDAQVSHEPASPGRCMTQRYIHFEVEDTGIGIRATDLPRLFNKFVQADSSTSRKYGGSGLGLAISKKFVELMNGSISITSEGLDKGSTCRFYVRVSVVSEMEQVHMILSPKAPGDNFHSLKILAVDDNAVNRTVIRRLLNNLGCKSTVVESGETCLKTLAAEGPSAYSIVLVDLCMPEMDGYELTAEIQKLYPREGLHIVALTANTDDSTREKCLSLGMKAVLTKPVSLKALRNELKRIL</sequence>
<dbReference type="GO" id="GO:0051740">
    <property type="term" value="F:ethylene binding"/>
    <property type="evidence" value="ECO:0000318"/>
    <property type="project" value="GO_Central"/>
</dbReference>
<dbReference type="GO" id="GO:0010105">
    <property type="term" value="P:negative regulation of ethylene-activated signaling pathway"/>
    <property type="evidence" value="ECO:0007669"/>
    <property type="project" value="UniProtKB-ARBA"/>
</dbReference>
<evidence type="ECO:0000259" key="23">
    <source>
        <dbReference type="PROSITE" id="PS50109"/>
    </source>
</evidence>
<evidence type="ECO:0000256" key="8">
    <source>
        <dbReference type="ARBA" id="ARBA00022692"/>
    </source>
</evidence>
<evidence type="ECO:0000313" key="25">
    <source>
        <dbReference type="EMBL" id="EFJ33436.1"/>
    </source>
</evidence>
<evidence type="ECO:0000256" key="1">
    <source>
        <dbReference type="ARBA" id="ARBA00000085"/>
    </source>
</evidence>
<evidence type="ECO:0000256" key="7">
    <source>
        <dbReference type="ARBA" id="ARBA00022679"/>
    </source>
</evidence>
<feature type="modified residue" description="4-aspartylphosphate" evidence="21">
    <location>
        <position position="673"/>
    </location>
</feature>
<accession>D8R4B8</accession>
<keyword evidence="15 22" id="KW-1133">Transmembrane helix</keyword>
<dbReference type="GO" id="GO:0046872">
    <property type="term" value="F:metal ion binding"/>
    <property type="evidence" value="ECO:0007669"/>
    <property type="project" value="UniProtKB-KW"/>
</dbReference>
<keyword evidence="11" id="KW-0936">Ethylene signaling pathway</keyword>
<evidence type="ECO:0000256" key="19">
    <source>
        <dbReference type="ARBA" id="ARBA00023157"/>
    </source>
</evidence>
<keyword evidence="7" id="KW-0808">Transferase</keyword>
<dbReference type="AlphaFoldDB" id="D8R4B8"/>
<dbReference type="Pfam" id="PF02518">
    <property type="entry name" value="HATPase_c"/>
    <property type="match status" value="1"/>
</dbReference>
<dbReference type="EC" id="2.7.13.3" evidence="5"/>
<dbReference type="EMBL" id="GL377571">
    <property type="protein sequence ID" value="EFJ33436.1"/>
    <property type="molecule type" value="Genomic_DNA"/>
</dbReference>
<dbReference type="KEGG" id="smo:SELMODRAFT_84824"/>
<evidence type="ECO:0000256" key="4">
    <source>
        <dbReference type="ARBA" id="ARBA00009842"/>
    </source>
</evidence>
<keyword evidence="14" id="KW-0067">ATP-binding</keyword>
<comment type="catalytic activity">
    <reaction evidence="1">
        <text>ATP + protein L-histidine = ADP + protein N-phospho-L-histidine.</text>
        <dbReference type="EC" id="2.7.13.3"/>
    </reaction>
</comment>
<evidence type="ECO:0000256" key="13">
    <source>
        <dbReference type="ARBA" id="ARBA00022824"/>
    </source>
</evidence>
<dbReference type="Pfam" id="PF00512">
    <property type="entry name" value="HisKA"/>
    <property type="match status" value="1"/>
</dbReference>
<comment type="cofactor">
    <cofactor evidence="2">
        <name>Cu cation</name>
        <dbReference type="ChEBI" id="CHEBI:23378"/>
    </cofactor>
</comment>
<dbReference type="GO" id="GO:0038199">
    <property type="term" value="F:ethylene receptor activity"/>
    <property type="evidence" value="ECO:0000318"/>
    <property type="project" value="GO_Central"/>
</dbReference>
<dbReference type="FunFam" id="1.10.287.130:FF:000004">
    <property type="entry name" value="Ethylene receptor 1"/>
    <property type="match status" value="1"/>
</dbReference>
<dbReference type="STRING" id="88036.D8R4B8"/>
<dbReference type="InterPro" id="IPR011006">
    <property type="entry name" value="CheY-like_superfamily"/>
</dbReference>
<dbReference type="InterPro" id="IPR003594">
    <property type="entry name" value="HATPase_dom"/>
</dbReference>
<dbReference type="SUPFAM" id="SSF52172">
    <property type="entry name" value="CheY-like"/>
    <property type="match status" value="1"/>
</dbReference>
<dbReference type="InterPro" id="IPR058544">
    <property type="entry name" value="ETR1_N"/>
</dbReference>
<dbReference type="FunFam" id="3.30.565.10:FF:000030">
    <property type="entry name" value="Ethylene receptor 1"/>
    <property type="match status" value="1"/>
</dbReference>
<dbReference type="GO" id="GO:0005524">
    <property type="term" value="F:ATP binding"/>
    <property type="evidence" value="ECO:0007669"/>
    <property type="project" value="UniProtKB-KW"/>
</dbReference>
<feature type="domain" description="Histidine kinase" evidence="23">
    <location>
        <begin position="361"/>
        <end position="597"/>
    </location>
</feature>
<keyword evidence="18 22" id="KW-0472">Membrane</keyword>
<evidence type="ECO:0000256" key="16">
    <source>
        <dbReference type="ARBA" id="ARBA00023008"/>
    </source>
</evidence>
<dbReference type="SUPFAM" id="SSF55874">
    <property type="entry name" value="ATPase domain of HSP90 chaperone/DNA topoisomerase II/histidine kinase"/>
    <property type="match status" value="1"/>
</dbReference>
<dbReference type="InterPro" id="IPR005467">
    <property type="entry name" value="His_kinase_dom"/>
</dbReference>
<evidence type="ECO:0000256" key="15">
    <source>
        <dbReference type="ARBA" id="ARBA00022989"/>
    </source>
</evidence>
<feature type="transmembrane region" description="Helical" evidence="22">
    <location>
        <begin position="62"/>
        <end position="88"/>
    </location>
</feature>
<dbReference type="GO" id="GO:0000155">
    <property type="term" value="F:phosphorelay sensor kinase activity"/>
    <property type="evidence" value="ECO:0007669"/>
    <property type="project" value="InterPro"/>
</dbReference>